<evidence type="ECO:0000313" key="1">
    <source>
        <dbReference type="EMBL" id="MFC5355467.1"/>
    </source>
</evidence>
<protein>
    <submittedName>
        <fullName evidence="1">Uncharacterized protein</fullName>
    </submittedName>
</protein>
<keyword evidence="2" id="KW-1185">Reference proteome</keyword>
<organism evidence="1 2">
    <name type="scientific">Azospirillum himalayense</name>
    <dbReference type="NCBI Taxonomy" id="654847"/>
    <lineage>
        <taxon>Bacteria</taxon>
        <taxon>Pseudomonadati</taxon>
        <taxon>Pseudomonadota</taxon>
        <taxon>Alphaproteobacteria</taxon>
        <taxon>Rhodospirillales</taxon>
        <taxon>Azospirillaceae</taxon>
        <taxon>Azospirillum</taxon>
    </lineage>
</organism>
<accession>A0ABW0G319</accession>
<evidence type="ECO:0000313" key="2">
    <source>
        <dbReference type="Proteomes" id="UP001596166"/>
    </source>
</evidence>
<dbReference type="RefSeq" id="WP_376995101.1">
    <property type="nucleotide sequence ID" value="NZ_JBHSLC010000013.1"/>
</dbReference>
<gene>
    <name evidence="1" type="ORF">ACFPMG_10660</name>
</gene>
<reference evidence="2" key="1">
    <citation type="journal article" date="2019" name="Int. J. Syst. Evol. Microbiol.">
        <title>The Global Catalogue of Microorganisms (GCM) 10K type strain sequencing project: providing services to taxonomists for standard genome sequencing and annotation.</title>
        <authorList>
            <consortium name="The Broad Institute Genomics Platform"/>
            <consortium name="The Broad Institute Genome Sequencing Center for Infectious Disease"/>
            <person name="Wu L."/>
            <person name="Ma J."/>
        </authorList>
    </citation>
    <scope>NUCLEOTIDE SEQUENCE [LARGE SCALE GENOMIC DNA]</scope>
    <source>
        <strain evidence="2">CCUG 58760</strain>
    </source>
</reference>
<proteinExistence type="predicted"/>
<comment type="caution">
    <text evidence="1">The sequence shown here is derived from an EMBL/GenBank/DDBJ whole genome shotgun (WGS) entry which is preliminary data.</text>
</comment>
<sequence>MTAFVHSENVMGTFNVEAPMPVQAVREIYVVECARRRVVVSALDAGKAREIGARLLLGSPQSQRRDALLVREPEEEERTAFETFVRSFGVGSECELAAIPM</sequence>
<dbReference type="EMBL" id="JBHSLC010000013">
    <property type="protein sequence ID" value="MFC5355467.1"/>
    <property type="molecule type" value="Genomic_DNA"/>
</dbReference>
<name>A0ABW0G319_9PROT</name>
<dbReference type="Proteomes" id="UP001596166">
    <property type="component" value="Unassembled WGS sequence"/>
</dbReference>